<dbReference type="InterPro" id="IPR006558">
    <property type="entry name" value="LamG-like"/>
</dbReference>
<proteinExistence type="predicted"/>
<evidence type="ECO:0000313" key="4">
    <source>
        <dbReference type="EMBL" id="QHO63097.1"/>
    </source>
</evidence>
<dbReference type="SUPFAM" id="SSF49899">
    <property type="entry name" value="Concanavalin A-like lectins/glucanases"/>
    <property type="match status" value="2"/>
</dbReference>
<evidence type="ECO:0000313" key="5">
    <source>
        <dbReference type="Proteomes" id="UP000463983"/>
    </source>
</evidence>
<feature type="domain" description="LamG-like jellyroll fold" evidence="3">
    <location>
        <begin position="339"/>
        <end position="463"/>
    </location>
</feature>
<dbReference type="SMART" id="SM00560">
    <property type="entry name" value="LamGL"/>
    <property type="match status" value="2"/>
</dbReference>
<reference evidence="5" key="1">
    <citation type="journal article" date="2020" name="Microorganisms">
        <title>Complete Genome of a Member of a New Bacterial Lineage in the Microgenomates Group Reveals an Unusual Nucleotide Composition Disparity Between Two Strands of DNA and Limited Metabolic Potential.</title>
        <authorList>
            <person name="Kadnikov V.V."/>
            <person name="Mardanov A.V."/>
            <person name="Beletsky A.V."/>
            <person name="Karnachuk O.V."/>
            <person name="Ravin N.V."/>
        </authorList>
    </citation>
    <scope>NUCLEOTIDE SEQUENCE [LARGE SCALE GENOMIC DNA]</scope>
</reference>
<dbReference type="InterPro" id="IPR016187">
    <property type="entry name" value="CTDL_fold"/>
</dbReference>
<evidence type="ECO:0000256" key="1">
    <source>
        <dbReference type="ARBA" id="ARBA00022729"/>
    </source>
</evidence>
<dbReference type="InterPro" id="IPR042095">
    <property type="entry name" value="SUMF_sf"/>
</dbReference>
<dbReference type="SUPFAM" id="SSF56436">
    <property type="entry name" value="C-type lectin-like"/>
    <property type="match status" value="1"/>
</dbReference>
<protein>
    <recommendedName>
        <fullName evidence="3">LamG-like jellyroll fold domain-containing protein</fullName>
    </recommendedName>
</protein>
<accession>A0A857N4Q9</accession>
<dbReference type="Proteomes" id="UP000463983">
    <property type="component" value="Chromosome"/>
</dbReference>
<dbReference type="KEGG" id="caqa:MICH65_0116"/>
<dbReference type="EMBL" id="CP047901">
    <property type="protein sequence ID" value="QHO63097.1"/>
    <property type="molecule type" value="Genomic_DNA"/>
</dbReference>
<dbReference type="AlphaFoldDB" id="A0A857N4Q9"/>
<gene>
    <name evidence="4" type="ORF">MICH65_0116</name>
</gene>
<dbReference type="Gene3D" id="2.60.120.200">
    <property type="match status" value="2"/>
</dbReference>
<dbReference type="InterPro" id="IPR013320">
    <property type="entry name" value="ConA-like_dom_sf"/>
</dbReference>
<dbReference type="Pfam" id="PF13385">
    <property type="entry name" value="Laminin_G_3"/>
    <property type="match status" value="2"/>
</dbReference>
<dbReference type="RefSeq" id="WP_161931501.1">
    <property type="nucleotide sequence ID" value="NZ_CP047901.1"/>
</dbReference>
<keyword evidence="5" id="KW-1185">Reference proteome</keyword>
<organism evidence="4 5">
    <name type="scientific">Candidatus Chazhemtobacterium aquaticus</name>
    <dbReference type="NCBI Taxonomy" id="2715735"/>
    <lineage>
        <taxon>Bacteria</taxon>
        <taxon>Candidatus Chazhemtobacteraceae</taxon>
        <taxon>Candidatus Chazhemtobacterium</taxon>
    </lineage>
</organism>
<dbReference type="Gene3D" id="3.90.1580.10">
    <property type="entry name" value="paralog of FGE (formylglycine-generating enzyme)"/>
    <property type="match status" value="1"/>
</dbReference>
<evidence type="ECO:0000259" key="3">
    <source>
        <dbReference type="SMART" id="SM00560"/>
    </source>
</evidence>
<keyword evidence="2" id="KW-1015">Disulfide bond</keyword>
<keyword evidence="1" id="KW-0732">Signal</keyword>
<name>A0A857N4Q9_9BACT</name>
<evidence type="ECO:0000256" key="2">
    <source>
        <dbReference type="ARBA" id="ARBA00023157"/>
    </source>
</evidence>
<feature type="domain" description="LamG-like jellyroll fold" evidence="3">
    <location>
        <begin position="111"/>
        <end position="260"/>
    </location>
</feature>
<sequence>MECGKNRIGKVLGCLLVFWWFLGWAGVVWADWSVWDEPVVYYDFESVQGDGTTLIKDRVGVNDLTLTTTGSGVTGTKTGIGAEAKYGRKAEFDGVDDYGIALDTAVFSQTGSFSVEAWVKFDTVSASESAFQTVVAKWDETLDIRSYRLIIQADADGRVWPKFQVSPDGTAAAIKTATGTTQILPNVWYLLQGYYNATSPGTIYLYVNGVREGSVSSVGTALSDTAADFYLGVTKTGAGSYTGYLDGSIDEVRVFSGTRDEGSLAYAMERGRPVVRLGFDDGSGLQTMNRLENYTRAALVNFPSDNSQWVAGNDNYALLFDGSDDYVDLGNHGRFQLGGAMTISAWVYVSSLGNYAIVSQPHTNGYTFQMTSGGELSFGPVGGSVVTSSGAGISAGEWTNVAVSYDGVNASFYVDGRLVSSPALSLWSVTGGSVFVGRAGATPNYFNGKMDDVLIYAYDRTLFEVYVDVIGAAVKFGKTQSLEPANAQVACPSGFVHVPGDPLYGTSDFCVMKYQAKCDADGDGVGDTASGAYASCNTGYDTWGNILSGCRCIEDMGGDVVSTPQGAPIARIAQNAGGSGVDARTYCQTQGWHLVTNNEWMTIARNLERLGSNWCALNGTGCGNSPGSQYLVAGHNDNGPALALQASTDDSQGCYGTVTKDVDPTCGNGATQRRTHYLSNGEVIWDLAGNVWEWTDDVVRGPNKPVGGGTSWVDWSSVSDYGVLSYDVLKPSDSSWDLNKRVGRYYQGGSSNIDYAFLRGANWNNGSNAGVFTLSLNNTPGNSGRSNIGFRCAVSP</sequence>